<evidence type="ECO:0000313" key="1">
    <source>
        <dbReference type="EMBL" id="MDQ7903478.1"/>
    </source>
</evidence>
<gene>
    <name evidence="1" type="ORF">RB614_02985</name>
</gene>
<dbReference type="EMBL" id="JAVHUY010000002">
    <property type="protein sequence ID" value="MDQ7903478.1"/>
    <property type="molecule type" value="Genomic_DNA"/>
</dbReference>
<proteinExistence type="predicted"/>
<dbReference type="RefSeq" id="WP_308710746.1">
    <property type="nucleotide sequence ID" value="NZ_JAVHUY010000002.1"/>
</dbReference>
<sequence>MTSTGGQWRANAGDLDEIATALSDQDSYEHRYLVNRKTGEIVFWTVSDEQAQRRLARHPRPWRVPALQGRAT</sequence>
<protein>
    <submittedName>
        <fullName evidence="1">Uncharacterized protein</fullName>
    </submittedName>
</protein>
<name>A0ABU0Z8V7_9ACTN</name>
<organism evidence="1 2">
    <name type="scientific">Phytohabitans maris</name>
    <dbReference type="NCBI Taxonomy" id="3071409"/>
    <lineage>
        <taxon>Bacteria</taxon>
        <taxon>Bacillati</taxon>
        <taxon>Actinomycetota</taxon>
        <taxon>Actinomycetes</taxon>
        <taxon>Micromonosporales</taxon>
        <taxon>Micromonosporaceae</taxon>
    </lineage>
</organism>
<evidence type="ECO:0000313" key="2">
    <source>
        <dbReference type="Proteomes" id="UP001230908"/>
    </source>
</evidence>
<keyword evidence="2" id="KW-1185">Reference proteome</keyword>
<dbReference type="Proteomes" id="UP001230908">
    <property type="component" value="Unassembled WGS sequence"/>
</dbReference>
<reference evidence="1 2" key="1">
    <citation type="submission" date="2023-08" db="EMBL/GenBank/DDBJ databases">
        <title>Phytohabitans sansha sp. nov., isolated from marine sediment.</title>
        <authorList>
            <person name="Zhao Y."/>
            <person name="Yi K."/>
        </authorList>
    </citation>
    <scope>NUCLEOTIDE SEQUENCE [LARGE SCALE GENOMIC DNA]</scope>
    <source>
        <strain evidence="1 2">ZYX-F-186</strain>
    </source>
</reference>
<comment type="caution">
    <text evidence="1">The sequence shown here is derived from an EMBL/GenBank/DDBJ whole genome shotgun (WGS) entry which is preliminary data.</text>
</comment>
<accession>A0ABU0Z8V7</accession>